<reference evidence="2 3" key="1">
    <citation type="journal article" date="2019" name="Emerg. Microbes Infect.">
        <title>Comprehensive subspecies identification of 175 nontuberculous mycobacteria species based on 7547 genomic profiles.</title>
        <authorList>
            <person name="Matsumoto Y."/>
            <person name="Kinjo T."/>
            <person name="Motooka D."/>
            <person name="Nabeya D."/>
            <person name="Jung N."/>
            <person name="Uechi K."/>
            <person name="Horii T."/>
            <person name="Iida T."/>
            <person name="Fujita J."/>
            <person name="Nakamura S."/>
        </authorList>
    </citation>
    <scope>NUCLEOTIDE SEQUENCE [LARGE SCALE GENOMIC DNA]</scope>
    <source>
        <strain evidence="2 3">JCM 14233</strain>
    </source>
</reference>
<accession>A0A7I7MSH9</accession>
<protein>
    <submittedName>
        <fullName evidence="2">Uncharacterized protein</fullName>
    </submittedName>
</protein>
<dbReference type="EMBL" id="AP022575">
    <property type="protein sequence ID" value="BBX74757.1"/>
    <property type="molecule type" value="Genomic_DNA"/>
</dbReference>
<evidence type="ECO:0000313" key="2">
    <source>
        <dbReference type="EMBL" id="BBX74757.1"/>
    </source>
</evidence>
<dbReference type="RefSeq" id="WP_083045872.1">
    <property type="nucleotide sequence ID" value="NZ_AP022575.1"/>
</dbReference>
<dbReference type="Proteomes" id="UP000467236">
    <property type="component" value="Chromosome"/>
</dbReference>
<dbReference type="AlphaFoldDB" id="A0A7I7MSH9"/>
<sequence length="72" mass="7780">MTAVLYDDVVTVPPAPSLTLAPPPKQASKRRRRDPIAPPSDPAVDAAARLLAIPLRHMYAVLWRVGVLEVTA</sequence>
<dbReference type="NCBIfam" id="NF040652">
    <property type="entry name" value="Mbox_reg_Rv1535"/>
    <property type="match status" value="1"/>
</dbReference>
<gene>
    <name evidence="2" type="ORF">MSHI_26630</name>
</gene>
<dbReference type="KEGG" id="mshj:MSHI_26630"/>
<evidence type="ECO:0000313" key="3">
    <source>
        <dbReference type="Proteomes" id="UP000467236"/>
    </source>
</evidence>
<feature type="region of interest" description="Disordered" evidence="1">
    <location>
        <begin position="16"/>
        <end position="42"/>
    </location>
</feature>
<name>A0A7I7MSH9_9MYCO</name>
<evidence type="ECO:0000256" key="1">
    <source>
        <dbReference type="SAM" id="MobiDB-lite"/>
    </source>
</evidence>
<feature type="compositionally biased region" description="Pro residues" evidence="1">
    <location>
        <begin position="16"/>
        <end position="25"/>
    </location>
</feature>
<proteinExistence type="predicted"/>
<organism evidence="2 3">
    <name type="scientific">Mycobacterium shinjukuense</name>
    <dbReference type="NCBI Taxonomy" id="398694"/>
    <lineage>
        <taxon>Bacteria</taxon>
        <taxon>Bacillati</taxon>
        <taxon>Actinomycetota</taxon>
        <taxon>Actinomycetes</taxon>
        <taxon>Mycobacteriales</taxon>
        <taxon>Mycobacteriaceae</taxon>
        <taxon>Mycobacterium</taxon>
    </lineage>
</organism>
<keyword evidence="3" id="KW-1185">Reference proteome</keyword>
<dbReference type="NCBIfam" id="NF040653">
    <property type="entry name" value="Rv1535_dom"/>
    <property type="match status" value="1"/>
</dbReference>